<sequence length="463" mass="53609">DKKNLDLEQDADYRELSFAYENNYSEIKNLPESETLAEEIAYEYLLLVAKSLLRSPAQTQSSLPSPTLEPIILEEPQPLISFPAGQLPKKNTPQGIDKFGNTILPPETPILSRQQRRNGQLEHFDGKFISPRKDKIEDILDVRLGEMVLTLDEEIKSLKNEMELARQDKDSFLELRLQELQKKINTLLLSGGAGFLVGGALDEADKETRKEARKDKLAEAQTESQIAALEAAKREREKKQEELDRGKGNEKKLEELLENIEQKLQNPDLRADHETEEYLNNQKNFYTTQLNDQKKLNKKLRDALEASEKDKYFETAKKRVENLEKSTDSDSLKEPNGSNLSSYFDEFEPFQKKLIDIRIKFGQNEENRSQKEEIKQSQEEELRSCQEKVIELNEKEISELSFEDYLTVKNLKQKVASLLIDKNKVEEPFFKLRVEELKNSLEGLENDYQNLSKEQVTDFPCEE</sequence>
<protein>
    <submittedName>
        <fullName evidence="3">32_t:CDS:1</fullName>
    </submittedName>
</protein>
<organism evidence="3 4">
    <name type="scientific">Ambispora gerdemannii</name>
    <dbReference type="NCBI Taxonomy" id="144530"/>
    <lineage>
        <taxon>Eukaryota</taxon>
        <taxon>Fungi</taxon>
        <taxon>Fungi incertae sedis</taxon>
        <taxon>Mucoromycota</taxon>
        <taxon>Glomeromycotina</taxon>
        <taxon>Glomeromycetes</taxon>
        <taxon>Archaeosporales</taxon>
        <taxon>Ambisporaceae</taxon>
        <taxon>Ambispora</taxon>
    </lineage>
</organism>
<proteinExistence type="predicted"/>
<evidence type="ECO:0000313" key="4">
    <source>
        <dbReference type="Proteomes" id="UP000789831"/>
    </source>
</evidence>
<name>A0A9N9E1Y1_9GLOM</name>
<feature type="non-terminal residue" evidence="3">
    <location>
        <position position="1"/>
    </location>
</feature>
<feature type="coiled-coil region" evidence="1">
    <location>
        <begin position="368"/>
        <end position="395"/>
    </location>
</feature>
<feature type="region of interest" description="Disordered" evidence="2">
    <location>
        <begin position="232"/>
        <end position="251"/>
    </location>
</feature>
<evidence type="ECO:0000313" key="3">
    <source>
        <dbReference type="EMBL" id="CAG8661649.1"/>
    </source>
</evidence>
<comment type="caution">
    <text evidence="3">The sequence shown here is derived from an EMBL/GenBank/DDBJ whole genome shotgun (WGS) entry which is preliminary data.</text>
</comment>
<keyword evidence="4" id="KW-1185">Reference proteome</keyword>
<accession>A0A9N9E1Y1</accession>
<evidence type="ECO:0000256" key="2">
    <source>
        <dbReference type="SAM" id="MobiDB-lite"/>
    </source>
</evidence>
<dbReference type="EMBL" id="CAJVPL010005954">
    <property type="protein sequence ID" value="CAG8661649.1"/>
    <property type="molecule type" value="Genomic_DNA"/>
</dbReference>
<gene>
    <name evidence="3" type="ORF">AGERDE_LOCUS11846</name>
</gene>
<feature type="coiled-coil region" evidence="1">
    <location>
        <begin position="148"/>
        <end position="175"/>
    </location>
</feature>
<dbReference type="AlphaFoldDB" id="A0A9N9E1Y1"/>
<reference evidence="3" key="1">
    <citation type="submission" date="2021-06" db="EMBL/GenBank/DDBJ databases">
        <authorList>
            <person name="Kallberg Y."/>
            <person name="Tangrot J."/>
            <person name="Rosling A."/>
        </authorList>
    </citation>
    <scope>NUCLEOTIDE SEQUENCE</scope>
    <source>
        <strain evidence="3">MT106</strain>
    </source>
</reference>
<dbReference type="Proteomes" id="UP000789831">
    <property type="component" value="Unassembled WGS sequence"/>
</dbReference>
<evidence type="ECO:0000256" key="1">
    <source>
        <dbReference type="SAM" id="Coils"/>
    </source>
</evidence>
<keyword evidence="1" id="KW-0175">Coiled coil</keyword>